<feature type="domain" description="Prolyl 4-hydroxylase alpha subunit" evidence="5">
    <location>
        <begin position="111"/>
        <end position="310"/>
    </location>
</feature>
<dbReference type="Pfam" id="PF13640">
    <property type="entry name" value="2OG-FeII_Oxy_3"/>
    <property type="match status" value="1"/>
</dbReference>
<dbReference type="GO" id="GO:0016705">
    <property type="term" value="F:oxidoreductase activity, acting on paired donors, with incorporation or reduction of molecular oxygen"/>
    <property type="evidence" value="ECO:0007669"/>
    <property type="project" value="InterPro"/>
</dbReference>
<protein>
    <recommendedName>
        <fullName evidence="5">Prolyl 4-hydroxylase alpha subunit domain-containing protein</fullName>
    </recommendedName>
</protein>
<evidence type="ECO:0000259" key="5">
    <source>
        <dbReference type="SMART" id="SM00702"/>
    </source>
</evidence>
<reference evidence="6 7" key="1">
    <citation type="journal article" date="2022" name="Nat. Ecol. Evol.">
        <title>A masculinizing supergene underlies an exaggerated male reproductive morph in a spider.</title>
        <authorList>
            <person name="Hendrickx F."/>
            <person name="De Corte Z."/>
            <person name="Sonet G."/>
            <person name="Van Belleghem S.M."/>
            <person name="Kostlbacher S."/>
            <person name="Vangestel C."/>
        </authorList>
    </citation>
    <scope>NUCLEOTIDE SEQUENCE [LARGE SCALE GENOMIC DNA]</scope>
    <source>
        <strain evidence="6">W744_W776</strain>
    </source>
</reference>
<name>A0AAV6VSA8_9ARAC</name>
<feature type="region of interest" description="Disordered" evidence="4">
    <location>
        <begin position="1"/>
        <end position="35"/>
    </location>
</feature>
<dbReference type="InterPro" id="IPR039210">
    <property type="entry name" value="OGFOD3"/>
</dbReference>
<dbReference type="Gene3D" id="2.60.120.620">
    <property type="entry name" value="q2cbj1_9rhob like domain"/>
    <property type="match status" value="1"/>
</dbReference>
<dbReference type="PANTHER" id="PTHR14650:SF1">
    <property type="entry name" value="2-OXOGLUTARATE AND IRON-DEPENDENT OXYGENASE DOMAIN-CONTAINING PROTEIN 3"/>
    <property type="match status" value="1"/>
</dbReference>
<sequence>MAVHQRKPGNKKKEAKESSRDVNKDKIRKSKQDDSNEKQSIVSMIPWKKVFTRFLLSMGMIFAVYYTSKKENIHVFASQKEKVQLTSAEVSCSLSYHKDVSKFKECAPKHCGRFVTDLVVSPEEAAHLLRLCKKGMAFGGSSGGSSILDLHSGALSYETSFINLYEKLKALKKHSIFTAADYKVYSNVRNKIQQIISYNFGVQVSNVHLTHPTFFSEMTTRPPKTKHDEYWHVHVDKETYPSFHYTALLYLSDYGTDFTGGRFFFVSDGKNMTVEPRIGRVSVFTSGAENPHYVEIVSSGTRYALTVSFTCDPQYAIADPSIKKFQ</sequence>
<dbReference type="SMART" id="SM00702">
    <property type="entry name" value="P4Hc"/>
    <property type="match status" value="1"/>
</dbReference>
<evidence type="ECO:0000313" key="6">
    <source>
        <dbReference type="EMBL" id="KAG8199589.1"/>
    </source>
</evidence>
<dbReference type="PANTHER" id="PTHR14650">
    <property type="entry name" value="PROLYL HYDROXYLASE-RELATED"/>
    <property type="match status" value="1"/>
</dbReference>
<comment type="caution">
    <text evidence="6">The sequence shown here is derived from an EMBL/GenBank/DDBJ whole genome shotgun (WGS) entry which is preliminary data.</text>
</comment>
<feature type="compositionally biased region" description="Basic and acidic residues" evidence="4">
    <location>
        <begin position="11"/>
        <end position="35"/>
    </location>
</feature>
<keyword evidence="7" id="KW-1185">Reference proteome</keyword>
<evidence type="ECO:0000256" key="4">
    <source>
        <dbReference type="SAM" id="MobiDB-lite"/>
    </source>
</evidence>
<comment type="cofactor">
    <cofactor evidence="1">
        <name>L-ascorbate</name>
        <dbReference type="ChEBI" id="CHEBI:38290"/>
    </cofactor>
</comment>
<keyword evidence="2" id="KW-0223">Dioxygenase</keyword>
<evidence type="ECO:0000256" key="3">
    <source>
        <dbReference type="ARBA" id="ARBA00023002"/>
    </source>
</evidence>
<dbReference type="InterPro" id="IPR006620">
    <property type="entry name" value="Pro_4_hyd_alph"/>
</dbReference>
<dbReference type="GO" id="GO:0016020">
    <property type="term" value="C:membrane"/>
    <property type="evidence" value="ECO:0007669"/>
    <property type="project" value="TreeGrafter"/>
</dbReference>
<keyword evidence="3" id="KW-0560">Oxidoreductase</keyword>
<organism evidence="6 7">
    <name type="scientific">Oedothorax gibbosus</name>
    <dbReference type="NCBI Taxonomy" id="931172"/>
    <lineage>
        <taxon>Eukaryota</taxon>
        <taxon>Metazoa</taxon>
        <taxon>Ecdysozoa</taxon>
        <taxon>Arthropoda</taxon>
        <taxon>Chelicerata</taxon>
        <taxon>Arachnida</taxon>
        <taxon>Araneae</taxon>
        <taxon>Araneomorphae</taxon>
        <taxon>Entelegynae</taxon>
        <taxon>Araneoidea</taxon>
        <taxon>Linyphiidae</taxon>
        <taxon>Erigoninae</taxon>
        <taxon>Oedothorax</taxon>
    </lineage>
</organism>
<dbReference type="Proteomes" id="UP000827092">
    <property type="component" value="Unassembled WGS sequence"/>
</dbReference>
<dbReference type="AlphaFoldDB" id="A0AAV6VSA8"/>
<proteinExistence type="predicted"/>
<dbReference type="GO" id="GO:0005506">
    <property type="term" value="F:iron ion binding"/>
    <property type="evidence" value="ECO:0007669"/>
    <property type="project" value="InterPro"/>
</dbReference>
<dbReference type="GO" id="GO:0031418">
    <property type="term" value="F:L-ascorbic acid binding"/>
    <property type="evidence" value="ECO:0007669"/>
    <property type="project" value="InterPro"/>
</dbReference>
<evidence type="ECO:0000313" key="7">
    <source>
        <dbReference type="Proteomes" id="UP000827092"/>
    </source>
</evidence>
<accession>A0AAV6VSA8</accession>
<dbReference type="GO" id="GO:0051213">
    <property type="term" value="F:dioxygenase activity"/>
    <property type="evidence" value="ECO:0007669"/>
    <property type="project" value="UniProtKB-KW"/>
</dbReference>
<feature type="compositionally biased region" description="Basic residues" evidence="4">
    <location>
        <begin position="1"/>
        <end position="10"/>
    </location>
</feature>
<dbReference type="InterPro" id="IPR044862">
    <property type="entry name" value="Pro_4_hyd_alph_FE2OG_OXY"/>
</dbReference>
<evidence type="ECO:0000256" key="2">
    <source>
        <dbReference type="ARBA" id="ARBA00022964"/>
    </source>
</evidence>
<evidence type="ECO:0000256" key="1">
    <source>
        <dbReference type="ARBA" id="ARBA00001961"/>
    </source>
</evidence>
<dbReference type="EMBL" id="JAFNEN010000026">
    <property type="protein sequence ID" value="KAG8199589.1"/>
    <property type="molecule type" value="Genomic_DNA"/>
</dbReference>
<gene>
    <name evidence="6" type="ORF">JTE90_009426</name>
</gene>